<proteinExistence type="predicted"/>
<dbReference type="Proteomes" id="UP000627446">
    <property type="component" value="Unassembled WGS sequence"/>
</dbReference>
<dbReference type="PANTHER" id="PTHR43798:SF33">
    <property type="entry name" value="HYDROLASE, PUTATIVE (AFU_ORTHOLOGUE AFUA_2G14860)-RELATED"/>
    <property type="match status" value="1"/>
</dbReference>
<evidence type="ECO:0000259" key="1">
    <source>
        <dbReference type="Pfam" id="PF00561"/>
    </source>
</evidence>
<dbReference type="GO" id="GO:0016787">
    <property type="term" value="F:hydrolase activity"/>
    <property type="evidence" value="ECO:0007669"/>
    <property type="project" value="UniProtKB-KW"/>
</dbReference>
<dbReference type="PANTHER" id="PTHR43798">
    <property type="entry name" value="MONOACYLGLYCEROL LIPASE"/>
    <property type="match status" value="1"/>
</dbReference>
<dbReference type="RefSeq" id="WP_186915144.1">
    <property type="nucleotide sequence ID" value="NZ_JACOFZ010000001.1"/>
</dbReference>
<dbReference type="PRINTS" id="PR00111">
    <property type="entry name" value="ABHYDROLASE"/>
</dbReference>
<dbReference type="GO" id="GO:0016020">
    <property type="term" value="C:membrane"/>
    <property type="evidence" value="ECO:0007669"/>
    <property type="project" value="TreeGrafter"/>
</dbReference>
<dbReference type="InterPro" id="IPR000073">
    <property type="entry name" value="AB_hydrolase_1"/>
</dbReference>
<organism evidence="2 3">
    <name type="scientific">Undibacterium nitidum</name>
    <dbReference type="NCBI Taxonomy" id="2762298"/>
    <lineage>
        <taxon>Bacteria</taxon>
        <taxon>Pseudomonadati</taxon>
        <taxon>Pseudomonadota</taxon>
        <taxon>Betaproteobacteria</taxon>
        <taxon>Burkholderiales</taxon>
        <taxon>Oxalobacteraceae</taxon>
        <taxon>Undibacterium</taxon>
    </lineage>
</organism>
<gene>
    <name evidence="2" type="ORF">H8K36_03035</name>
</gene>
<name>A0A923KSI6_9BURK</name>
<dbReference type="SUPFAM" id="SSF53474">
    <property type="entry name" value="alpha/beta-Hydrolases"/>
    <property type="match status" value="1"/>
</dbReference>
<sequence length="289" mass="32047">MPVQIKTVQCLSPAGLHKMAYKEWGDPSNQKVLVCVHGVTRVSDDFDALAQAMEHEYRVICPDVVGRGRSDWLANPQSYQIPQYVSDMVTLLARLNATTVDWFGTSMGGLIGIGLAAMKESPIRKLLLNDVGPSLNFEALQRIGQYIGEDVRFDHFDDAVKFIREISASFGKHSDAQWEKLARDVLKQNAEGKWMRHYDLKLSIPVKATTQEVAAMGQAMLWGMYDAIQAETLVVRGSDSDLLTVDAVLEMQKRGPKARSIEIPAVGHAPTFVHADQIAIAQDFFMGKA</sequence>
<keyword evidence="2" id="KW-0378">Hydrolase</keyword>
<feature type="domain" description="AB hydrolase-1" evidence="1">
    <location>
        <begin position="32"/>
        <end position="274"/>
    </location>
</feature>
<dbReference type="Gene3D" id="3.40.50.1820">
    <property type="entry name" value="alpha/beta hydrolase"/>
    <property type="match status" value="1"/>
</dbReference>
<reference evidence="2" key="1">
    <citation type="submission" date="2020-08" db="EMBL/GenBank/DDBJ databases">
        <title>Novel species isolated from subtropical streams in China.</title>
        <authorList>
            <person name="Lu H."/>
        </authorList>
    </citation>
    <scope>NUCLEOTIDE SEQUENCE</scope>
    <source>
        <strain evidence="2">LX22W</strain>
    </source>
</reference>
<keyword evidence="3" id="KW-1185">Reference proteome</keyword>
<dbReference type="Pfam" id="PF00561">
    <property type="entry name" value="Abhydrolase_1"/>
    <property type="match status" value="1"/>
</dbReference>
<accession>A0A923KSI6</accession>
<dbReference type="AlphaFoldDB" id="A0A923KSI6"/>
<dbReference type="InterPro" id="IPR029058">
    <property type="entry name" value="AB_hydrolase_fold"/>
</dbReference>
<comment type="caution">
    <text evidence="2">The sequence shown here is derived from an EMBL/GenBank/DDBJ whole genome shotgun (WGS) entry which is preliminary data.</text>
</comment>
<evidence type="ECO:0000313" key="3">
    <source>
        <dbReference type="Proteomes" id="UP000627446"/>
    </source>
</evidence>
<dbReference type="InterPro" id="IPR050266">
    <property type="entry name" value="AB_hydrolase_sf"/>
</dbReference>
<dbReference type="EMBL" id="JACOFZ010000001">
    <property type="protein sequence ID" value="MBC3880337.1"/>
    <property type="molecule type" value="Genomic_DNA"/>
</dbReference>
<protein>
    <submittedName>
        <fullName evidence="2">Alpha/beta hydrolase</fullName>
    </submittedName>
</protein>
<evidence type="ECO:0000313" key="2">
    <source>
        <dbReference type="EMBL" id="MBC3880337.1"/>
    </source>
</evidence>